<gene>
    <name evidence="3" type="ORF">JK634_03285</name>
</gene>
<dbReference type="PANTHER" id="PTHR33525">
    <property type="match status" value="1"/>
</dbReference>
<dbReference type="InterPro" id="IPR052340">
    <property type="entry name" value="RNase_Y/CdgJ"/>
</dbReference>
<accession>A0A937FCU0</accession>
<sequence>MEVYVGRQPIFDNKSKVVAYELLFRNSLGNEYSEEDGERATLEVILNTFYTLGSNEVTEGKKAFINFTEKMIHTNIFSIISPDKVAVEILESVEPTKEVIEICKHLKELGYIIALDDFIYDYKYKELINYADIIKVDFRATGPIGRKEIMKKISNPRVKFLAEKVETHEEYKEALNLGYELFQGYFFSKPQILVGKDITESDYATINIMNELNSNSFNINSIEKIILSDVALSFKLLKYINSAAFGLVSKINTIRSALNLLGEKEIKKWLHFALLRGINENKPSELYNTALIRAKFSESIAQLINKEDLSYDSYLIGMFSLLDAIFDKPMKYILDKIAISDHIKGVLLGQKSLQNDILSLVIAYECGDWEKVDSLVKEFNIKEKELTSAYLNSIKWVNDFNI</sequence>
<dbReference type="EMBL" id="JAESWA010000017">
    <property type="protein sequence ID" value="MBL4930814.1"/>
    <property type="molecule type" value="Genomic_DNA"/>
</dbReference>
<evidence type="ECO:0000313" key="3">
    <source>
        <dbReference type="EMBL" id="MBL4930814.1"/>
    </source>
</evidence>
<dbReference type="SUPFAM" id="SSF141868">
    <property type="entry name" value="EAL domain-like"/>
    <property type="match status" value="1"/>
</dbReference>
<dbReference type="PIRSF" id="PIRSF003180">
    <property type="entry name" value="DiGMPpdiest_YuxH"/>
    <property type="match status" value="1"/>
</dbReference>
<feature type="domain" description="HDOD" evidence="2">
    <location>
        <begin position="198"/>
        <end position="385"/>
    </location>
</feature>
<protein>
    <submittedName>
        <fullName evidence="3">HDOD domain-containing protein</fullName>
    </submittedName>
</protein>
<dbReference type="RefSeq" id="WP_202766198.1">
    <property type="nucleotide sequence ID" value="NZ_JAESWA010000017.1"/>
</dbReference>
<dbReference type="InterPro" id="IPR035919">
    <property type="entry name" value="EAL_sf"/>
</dbReference>
<dbReference type="Proteomes" id="UP000623681">
    <property type="component" value="Unassembled WGS sequence"/>
</dbReference>
<keyword evidence="4" id="KW-1185">Reference proteome</keyword>
<name>A0A937FCU0_9CLOT</name>
<dbReference type="Gene3D" id="3.20.20.450">
    <property type="entry name" value="EAL domain"/>
    <property type="match status" value="1"/>
</dbReference>
<feature type="domain" description="EAL" evidence="1">
    <location>
        <begin position="1"/>
        <end position="204"/>
    </location>
</feature>
<evidence type="ECO:0000259" key="1">
    <source>
        <dbReference type="PROSITE" id="PS50883"/>
    </source>
</evidence>
<comment type="caution">
    <text evidence="3">The sequence shown here is derived from an EMBL/GenBank/DDBJ whole genome shotgun (WGS) entry which is preliminary data.</text>
</comment>
<dbReference type="Gene3D" id="1.10.3210.10">
    <property type="entry name" value="Hypothetical protein af1432"/>
    <property type="match status" value="1"/>
</dbReference>
<evidence type="ECO:0000313" key="4">
    <source>
        <dbReference type="Proteomes" id="UP000623681"/>
    </source>
</evidence>
<dbReference type="InterPro" id="IPR014408">
    <property type="entry name" value="dGMP_Pdiesterase_EAL/HD-GYP"/>
</dbReference>
<evidence type="ECO:0000259" key="2">
    <source>
        <dbReference type="PROSITE" id="PS51833"/>
    </source>
</evidence>
<dbReference type="PROSITE" id="PS50883">
    <property type="entry name" value="EAL"/>
    <property type="match status" value="1"/>
</dbReference>
<dbReference type="PROSITE" id="PS51833">
    <property type="entry name" value="HDOD"/>
    <property type="match status" value="1"/>
</dbReference>
<dbReference type="PANTHER" id="PTHR33525:SF4">
    <property type="entry name" value="CYCLIC DI-GMP PHOSPHODIESTERASE CDGJ"/>
    <property type="match status" value="1"/>
</dbReference>
<dbReference type="Pfam" id="PF00563">
    <property type="entry name" value="EAL"/>
    <property type="match status" value="1"/>
</dbReference>
<dbReference type="Pfam" id="PF08668">
    <property type="entry name" value="HDOD"/>
    <property type="match status" value="1"/>
</dbReference>
<dbReference type="SMART" id="SM00052">
    <property type="entry name" value="EAL"/>
    <property type="match status" value="1"/>
</dbReference>
<organism evidence="3 4">
    <name type="scientific">Clostridium paridis</name>
    <dbReference type="NCBI Taxonomy" id="2803863"/>
    <lineage>
        <taxon>Bacteria</taxon>
        <taxon>Bacillati</taxon>
        <taxon>Bacillota</taxon>
        <taxon>Clostridia</taxon>
        <taxon>Eubacteriales</taxon>
        <taxon>Clostridiaceae</taxon>
        <taxon>Clostridium</taxon>
    </lineage>
</organism>
<proteinExistence type="predicted"/>
<reference evidence="3" key="1">
    <citation type="submission" date="2021-01" db="EMBL/GenBank/DDBJ databases">
        <title>Genome public.</title>
        <authorList>
            <person name="Liu C."/>
            <person name="Sun Q."/>
        </authorList>
    </citation>
    <scope>NUCLEOTIDE SEQUENCE</scope>
    <source>
        <strain evidence="3">YIM B02565</strain>
    </source>
</reference>
<dbReference type="InterPro" id="IPR001633">
    <property type="entry name" value="EAL_dom"/>
</dbReference>
<dbReference type="SUPFAM" id="SSF109604">
    <property type="entry name" value="HD-domain/PDEase-like"/>
    <property type="match status" value="1"/>
</dbReference>
<dbReference type="AlphaFoldDB" id="A0A937FCU0"/>
<dbReference type="InterPro" id="IPR013976">
    <property type="entry name" value="HDOD"/>
</dbReference>